<name>A0AAV8XN29_9CUCU</name>
<accession>A0AAV8XN29</accession>
<evidence type="ECO:0000313" key="2">
    <source>
        <dbReference type="Proteomes" id="UP001162162"/>
    </source>
</evidence>
<comment type="caution">
    <text evidence="1">The sequence shown here is derived from an EMBL/GenBank/DDBJ whole genome shotgun (WGS) entry which is preliminary data.</text>
</comment>
<evidence type="ECO:0008006" key="3">
    <source>
        <dbReference type="Google" id="ProtNLM"/>
    </source>
</evidence>
<evidence type="ECO:0000313" key="1">
    <source>
        <dbReference type="EMBL" id="KAJ8939877.1"/>
    </source>
</evidence>
<dbReference type="EMBL" id="JAPWTK010000460">
    <property type="protein sequence ID" value="KAJ8939877.1"/>
    <property type="molecule type" value="Genomic_DNA"/>
</dbReference>
<gene>
    <name evidence="1" type="ORF">NQ318_023217</name>
</gene>
<proteinExistence type="predicted"/>
<dbReference type="Proteomes" id="UP001162162">
    <property type="component" value="Unassembled WGS sequence"/>
</dbReference>
<dbReference type="AlphaFoldDB" id="A0AAV8XN29"/>
<protein>
    <recommendedName>
        <fullName evidence="3">DDE Tnp4 domain-containing protein</fullName>
    </recommendedName>
</protein>
<organism evidence="1 2">
    <name type="scientific">Aromia moschata</name>
    <dbReference type="NCBI Taxonomy" id="1265417"/>
    <lineage>
        <taxon>Eukaryota</taxon>
        <taxon>Metazoa</taxon>
        <taxon>Ecdysozoa</taxon>
        <taxon>Arthropoda</taxon>
        <taxon>Hexapoda</taxon>
        <taxon>Insecta</taxon>
        <taxon>Pterygota</taxon>
        <taxon>Neoptera</taxon>
        <taxon>Endopterygota</taxon>
        <taxon>Coleoptera</taxon>
        <taxon>Polyphaga</taxon>
        <taxon>Cucujiformia</taxon>
        <taxon>Chrysomeloidea</taxon>
        <taxon>Cerambycidae</taxon>
        <taxon>Cerambycinae</taxon>
        <taxon>Callichromatini</taxon>
        <taxon>Aromia</taxon>
    </lineage>
</organism>
<keyword evidence="2" id="KW-1185">Reference proteome</keyword>
<reference evidence="1" key="1">
    <citation type="journal article" date="2023" name="Insect Mol. Biol.">
        <title>Genome sequencing provides insights into the evolution of gene families encoding plant cell wall-degrading enzymes in longhorned beetles.</title>
        <authorList>
            <person name="Shin N.R."/>
            <person name="Okamura Y."/>
            <person name="Kirsch R."/>
            <person name="Pauchet Y."/>
        </authorList>
    </citation>
    <scope>NUCLEOTIDE SEQUENCE</scope>
    <source>
        <strain evidence="1">AMC_N1</strain>
    </source>
</reference>
<sequence>MNSSGKVCCVVGCKNTSRNTKGYILLKAFINVDMSCIARNIRKLWHPVSHWLDVYDARRYWDGHAQNQIQSENIVEYYSRRIQRPYVNNGRLKGWPFLTYISTRRSMWSRQWLLKRQHFSHTTLLRELRDEPNDWRNYLRMDIDTYTYLLELVTPHIIKENTCMRTAISPHERLTATLRFLATGRSYKDLEFTTIISKQSLSEIIPETRKAIFKVLKNEYLKVCSNNACGSIPNGNFQSTKWNNYTEMGDFPKTEEQWLEVATEFERMWQFPHCLGSIDGKHIRIVPPKGSGVVLMAIANANCEFLYCDIGTNGRISDGGVINNTNFYEKLVNNELRIPKPRCVGSSNRVLGYVFVEGLPQTYTPPESMDRENLSECTVQLGDRCDSELLHDLQRGTRGQILNSAIVVRDQFKEYFNNEGSVPWQDKFIN</sequence>